<dbReference type="Proteomes" id="UP000034108">
    <property type="component" value="Unassembled WGS sequence"/>
</dbReference>
<dbReference type="GO" id="GO:0016020">
    <property type="term" value="C:membrane"/>
    <property type="evidence" value="ECO:0007669"/>
    <property type="project" value="UniProtKB-SubCell"/>
</dbReference>
<dbReference type="InterPro" id="IPR051533">
    <property type="entry name" value="WaaL-like"/>
</dbReference>
<dbReference type="Pfam" id="PF04932">
    <property type="entry name" value="Wzy_C"/>
    <property type="match status" value="1"/>
</dbReference>
<evidence type="ECO:0000313" key="8">
    <source>
        <dbReference type="Proteomes" id="UP000034108"/>
    </source>
</evidence>
<feature type="transmembrane region" description="Helical" evidence="5">
    <location>
        <begin position="337"/>
        <end position="358"/>
    </location>
</feature>
<feature type="transmembrane region" description="Helical" evidence="5">
    <location>
        <begin position="6"/>
        <end position="32"/>
    </location>
</feature>
<dbReference type="STRING" id="1619048.UU49_C0002G0037"/>
<gene>
    <name evidence="7" type="ORF">UU49_C0002G0037</name>
</gene>
<evidence type="ECO:0000256" key="3">
    <source>
        <dbReference type="ARBA" id="ARBA00022989"/>
    </source>
</evidence>
<proteinExistence type="predicted"/>
<feature type="transmembrane region" description="Helical" evidence="5">
    <location>
        <begin position="118"/>
        <end position="136"/>
    </location>
</feature>
<dbReference type="InterPro" id="IPR007016">
    <property type="entry name" value="O-antigen_ligase-rel_domated"/>
</dbReference>
<feature type="transmembrane region" description="Helical" evidence="5">
    <location>
        <begin position="142"/>
        <end position="163"/>
    </location>
</feature>
<feature type="transmembrane region" description="Helical" evidence="5">
    <location>
        <begin position="44"/>
        <end position="62"/>
    </location>
</feature>
<comment type="subcellular location">
    <subcellularLocation>
        <location evidence="1">Membrane</location>
        <topology evidence="1">Multi-pass membrane protein</topology>
    </subcellularLocation>
</comment>
<comment type="caution">
    <text evidence="7">The sequence shown here is derived from an EMBL/GenBank/DDBJ whole genome shotgun (WGS) entry which is preliminary data.</text>
</comment>
<dbReference type="EMBL" id="LCAV01000002">
    <property type="protein sequence ID" value="KKR99923.1"/>
    <property type="molecule type" value="Genomic_DNA"/>
</dbReference>
<keyword evidence="2 5" id="KW-0812">Transmembrane</keyword>
<dbReference type="PANTHER" id="PTHR37422:SF13">
    <property type="entry name" value="LIPOPOLYSACCHARIDE BIOSYNTHESIS PROTEIN PA4999-RELATED"/>
    <property type="match status" value="1"/>
</dbReference>
<dbReference type="AlphaFoldDB" id="A0A0G0VGI3"/>
<keyword evidence="3 5" id="KW-1133">Transmembrane helix</keyword>
<evidence type="ECO:0000259" key="6">
    <source>
        <dbReference type="Pfam" id="PF04932"/>
    </source>
</evidence>
<reference evidence="7 8" key="1">
    <citation type="journal article" date="2015" name="Nature">
        <title>rRNA introns, odd ribosomes, and small enigmatic genomes across a large radiation of phyla.</title>
        <authorList>
            <person name="Brown C.T."/>
            <person name="Hug L.A."/>
            <person name="Thomas B.C."/>
            <person name="Sharon I."/>
            <person name="Castelle C.J."/>
            <person name="Singh A."/>
            <person name="Wilkins M.J."/>
            <person name="Williams K.H."/>
            <person name="Banfield J.F."/>
        </authorList>
    </citation>
    <scope>NUCLEOTIDE SEQUENCE [LARGE SCALE GENOMIC DNA]</scope>
</reference>
<keyword evidence="4 5" id="KW-0472">Membrane</keyword>
<evidence type="ECO:0000256" key="5">
    <source>
        <dbReference type="SAM" id="Phobius"/>
    </source>
</evidence>
<accession>A0A0G0VGI3</accession>
<evidence type="ECO:0000313" key="7">
    <source>
        <dbReference type="EMBL" id="KKR99923.1"/>
    </source>
</evidence>
<feature type="transmembrane region" description="Helical" evidence="5">
    <location>
        <begin position="85"/>
        <end position="106"/>
    </location>
</feature>
<evidence type="ECO:0000256" key="4">
    <source>
        <dbReference type="ARBA" id="ARBA00023136"/>
    </source>
</evidence>
<evidence type="ECO:0000256" key="2">
    <source>
        <dbReference type="ARBA" id="ARBA00022692"/>
    </source>
</evidence>
<evidence type="ECO:0000256" key="1">
    <source>
        <dbReference type="ARBA" id="ARBA00004141"/>
    </source>
</evidence>
<dbReference type="PANTHER" id="PTHR37422">
    <property type="entry name" value="TEICHURONIC ACID BIOSYNTHESIS PROTEIN TUAE"/>
    <property type="match status" value="1"/>
</dbReference>
<feature type="transmembrane region" description="Helical" evidence="5">
    <location>
        <begin position="184"/>
        <end position="204"/>
    </location>
</feature>
<protein>
    <submittedName>
        <fullName evidence="7">O-antigen polymerase</fullName>
    </submittedName>
</protein>
<sequence>MFELLLIFFFILFAWLTTCRTLNGLLLIVAFLPSYLLRFKIFNIPMTVLEGMILITTLIWVIKHRSDWKTLGASAVKGKLPPAPYLRWFAAMMLLLIAATVSIFVSTDTRTAMGIWKAYFVEPLLFFSVFISTVKTEQDKKQIIWALLLGTLPITIFAIIQKFTGWLIPNPFWQATATRRVTSFFNYPNAVALYIAPLLPLTIYLWNHRWTQKILLILIIISGLFAIIFAQSTGALMALAGTTAIFGLINKKTRPWTLGVIIIAAIIFFATPLKQPFANEVLFQGVSGQLRLNMWGETVEMLKTHPILGFGLANYQTAVKSWHILKWAEIYLYPHNLFITFWSEIGLLGLIAFIWLIVLFFKKTIFNRATLARALIASMLIILIHGLVDVPYFKNDLAVIFWTLFGLAALI</sequence>
<feature type="domain" description="O-antigen ligase-related" evidence="6">
    <location>
        <begin position="219"/>
        <end position="354"/>
    </location>
</feature>
<feature type="transmembrane region" description="Helical" evidence="5">
    <location>
        <begin position="216"/>
        <end position="249"/>
    </location>
</feature>
<name>A0A0G0VGI3_9BACT</name>
<organism evidence="7 8">
    <name type="scientific">Candidatus Magasanikbacteria bacterium GW2011_GWC2_41_17</name>
    <dbReference type="NCBI Taxonomy" id="1619048"/>
    <lineage>
        <taxon>Bacteria</taxon>
        <taxon>Candidatus Magasanikiibacteriota</taxon>
    </lineage>
</organism>
<feature type="transmembrane region" description="Helical" evidence="5">
    <location>
        <begin position="256"/>
        <end position="273"/>
    </location>
</feature>
<feature type="transmembrane region" description="Helical" evidence="5">
    <location>
        <begin position="370"/>
        <end position="387"/>
    </location>
</feature>